<evidence type="ECO:0000313" key="1">
    <source>
        <dbReference type="EMBL" id="CAK7268603.1"/>
    </source>
</evidence>
<evidence type="ECO:0000313" key="2">
    <source>
        <dbReference type="Proteomes" id="UP001642501"/>
    </source>
</evidence>
<protein>
    <submittedName>
        <fullName evidence="1">Uncharacterized protein</fullName>
    </submittedName>
</protein>
<proteinExistence type="predicted"/>
<dbReference type="EMBL" id="CAWUOM010000048">
    <property type="protein sequence ID" value="CAK7268603.1"/>
    <property type="molecule type" value="Genomic_DNA"/>
</dbReference>
<reference evidence="1 2" key="1">
    <citation type="submission" date="2024-01" db="EMBL/GenBank/DDBJ databases">
        <authorList>
            <person name="Allen C."/>
            <person name="Tagirdzhanova G."/>
        </authorList>
    </citation>
    <scope>NUCLEOTIDE SEQUENCE [LARGE SCALE GENOMIC DNA]</scope>
    <source>
        <strain evidence="1 2">CBS 573.63</strain>
    </source>
</reference>
<keyword evidence="2" id="KW-1185">Reference proteome</keyword>
<sequence>MALDQVLKDISKGKESFEVLVDIFLNKSSAASVALAYYARPGLFTIVREDKTRGGQPLHDFLEILQRAEYGDSHKCNETMPPVSPISSKAFTVPPEDGLCSECNELFWLAARRSCKFLKRILKLLAKKLRL</sequence>
<name>A0ABP0DLT4_9PEZI</name>
<dbReference type="Proteomes" id="UP001642501">
    <property type="component" value="Unassembled WGS sequence"/>
</dbReference>
<gene>
    <name evidence="1" type="ORF">SEPCBS57363_003177</name>
</gene>
<accession>A0ABP0DLT4</accession>
<comment type="caution">
    <text evidence="1">The sequence shown here is derived from an EMBL/GenBank/DDBJ whole genome shotgun (WGS) entry which is preliminary data.</text>
</comment>
<organism evidence="1 2">
    <name type="scientific">Sporothrix epigloea</name>
    <dbReference type="NCBI Taxonomy" id="1892477"/>
    <lineage>
        <taxon>Eukaryota</taxon>
        <taxon>Fungi</taxon>
        <taxon>Dikarya</taxon>
        <taxon>Ascomycota</taxon>
        <taxon>Pezizomycotina</taxon>
        <taxon>Sordariomycetes</taxon>
        <taxon>Sordariomycetidae</taxon>
        <taxon>Ophiostomatales</taxon>
        <taxon>Ophiostomataceae</taxon>
        <taxon>Sporothrix</taxon>
    </lineage>
</organism>